<protein>
    <submittedName>
        <fullName evidence="2">Uncharacterized protein</fullName>
    </submittedName>
</protein>
<sequence length="124" mass="13307">MSDVLYTTKITRTVTVCKDEISSRPSSGSRPNGLPVRGCLDYAGQEICKWGSERSPDAVNSSPHLAGSGNGTTTTTTITTITTTPPDAAKNTEKNWRRNSKSAPGTRALEGRFIKYGSLKQLNS</sequence>
<reference evidence="2 3" key="1">
    <citation type="submission" date="2019-05" db="EMBL/GenBank/DDBJ databases">
        <title>Another draft genome of Portunus trituberculatus and its Hox gene families provides insights of decapod evolution.</title>
        <authorList>
            <person name="Jeong J.-H."/>
            <person name="Song I."/>
            <person name="Kim S."/>
            <person name="Choi T."/>
            <person name="Kim D."/>
            <person name="Ryu S."/>
            <person name="Kim W."/>
        </authorList>
    </citation>
    <scope>NUCLEOTIDE SEQUENCE [LARGE SCALE GENOMIC DNA]</scope>
    <source>
        <tissue evidence="2">Muscle</tissue>
    </source>
</reference>
<evidence type="ECO:0000313" key="2">
    <source>
        <dbReference type="EMBL" id="MPC19834.1"/>
    </source>
</evidence>
<gene>
    <name evidence="2" type="ORF">E2C01_012764</name>
</gene>
<evidence type="ECO:0000256" key="1">
    <source>
        <dbReference type="SAM" id="MobiDB-lite"/>
    </source>
</evidence>
<keyword evidence="3" id="KW-1185">Reference proteome</keyword>
<organism evidence="2 3">
    <name type="scientific">Portunus trituberculatus</name>
    <name type="common">Swimming crab</name>
    <name type="synonym">Neptunus trituberculatus</name>
    <dbReference type="NCBI Taxonomy" id="210409"/>
    <lineage>
        <taxon>Eukaryota</taxon>
        <taxon>Metazoa</taxon>
        <taxon>Ecdysozoa</taxon>
        <taxon>Arthropoda</taxon>
        <taxon>Crustacea</taxon>
        <taxon>Multicrustacea</taxon>
        <taxon>Malacostraca</taxon>
        <taxon>Eumalacostraca</taxon>
        <taxon>Eucarida</taxon>
        <taxon>Decapoda</taxon>
        <taxon>Pleocyemata</taxon>
        <taxon>Brachyura</taxon>
        <taxon>Eubrachyura</taxon>
        <taxon>Portunoidea</taxon>
        <taxon>Portunidae</taxon>
        <taxon>Portuninae</taxon>
        <taxon>Portunus</taxon>
    </lineage>
</organism>
<proteinExistence type="predicted"/>
<name>A0A5B7DF02_PORTR</name>
<accession>A0A5B7DF02</accession>
<comment type="caution">
    <text evidence="2">The sequence shown here is derived from an EMBL/GenBank/DDBJ whole genome shotgun (WGS) entry which is preliminary data.</text>
</comment>
<feature type="region of interest" description="Disordered" evidence="1">
    <location>
        <begin position="54"/>
        <end position="108"/>
    </location>
</feature>
<evidence type="ECO:0000313" key="3">
    <source>
        <dbReference type="Proteomes" id="UP000324222"/>
    </source>
</evidence>
<feature type="compositionally biased region" description="Low complexity" evidence="1">
    <location>
        <begin position="72"/>
        <end position="84"/>
    </location>
</feature>
<dbReference type="EMBL" id="VSRR010000808">
    <property type="protein sequence ID" value="MPC19834.1"/>
    <property type="molecule type" value="Genomic_DNA"/>
</dbReference>
<dbReference type="AlphaFoldDB" id="A0A5B7DF02"/>
<dbReference type="Proteomes" id="UP000324222">
    <property type="component" value="Unassembled WGS sequence"/>
</dbReference>